<name>A0A0F5JWG7_9BURK</name>
<dbReference type="Proteomes" id="UP000033618">
    <property type="component" value="Unassembled WGS sequence"/>
</dbReference>
<comment type="caution">
    <text evidence="2">The sequence shown here is derived from an EMBL/GenBank/DDBJ whole genome shotgun (WGS) entry which is preliminary data.</text>
</comment>
<gene>
    <name evidence="2" type="ORF">WM40_19820</name>
</gene>
<evidence type="ECO:0008006" key="4">
    <source>
        <dbReference type="Google" id="ProtNLM"/>
    </source>
</evidence>
<keyword evidence="3" id="KW-1185">Reference proteome</keyword>
<evidence type="ECO:0000313" key="2">
    <source>
        <dbReference type="EMBL" id="KKB62045.1"/>
    </source>
</evidence>
<protein>
    <recommendedName>
        <fullName evidence="4">Phosphate starvation-inducible protein PsiF</fullName>
    </recommendedName>
</protein>
<evidence type="ECO:0000313" key="3">
    <source>
        <dbReference type="Proteomes" id="UP000033618"/>
    </source>
</evidence>
<sequence length="88" mass="9669">MLHQRAYSRSGAVPICRMTACLLLPVVAAAYMNSAHAATEEEQAKACRGDAMKLCSDEIPNKEKIAACLQKKRNQLTPACRAMFKKSK</sequence>
<dbReference type="PATRIC" id="fig|28092.6.peg.4649"/>
<dbReference type="AlphaFoldDB" id="A0A0F5JWG7"/>
<feature type="signal peptide" evidence="1">
    <location>
        <begin position="1"/>
        <end position="37"/>
    </location>
</feature>
<keyword evidence="1" id="KW-0732">Signal</keyword>
<proteinExistence type="predicted"/>
<organism evidence="2 3">
    <name type="scientific">Robbsia andropogonis</name>
    <dbReference type="NCBI Taxonomy" id="28092"/>
    <lineage>
        <taxon>Bacteria</taxon>
        <taxon>Pseudomonadati</taxon>
        <taxon>Pseudomonadota</taxon>
        <taxon>Betaproteobacteria</taxon>
        <taxon>Burkholderiales</taxon>
        <taxon>Burkholderiaceae</taxon>
        <taxon>Robbsia</taxon>
    </lineage>
</organism>
<reference evidence="2 3" key="1">
    <citation type="submission" date="2015-03" db="EMBL/GenBank/DDBJ databases">
        <title>Draft Genome Sequence of Burkholderia andropogonis type strain ICMP2807, isolated from Sorghum bicolor.</title>
        <authorList>
            <person name="Lopes-Santos L."/>
            <person name="Castro D.B."/>
            <person name="Ottoboni L.M."/>
            <person name="Park D."/>
            <person name="Weirc B.S."/>
            <person name="Destefano S.A."/>
        </authorList>
    </citation>
    <scope>NUCLEOTIDE SEQUENCE [LARGE SCALE GENOMIC DNA]</scope>
    <source>
        <strain evidence="2 3">ICMP2807</strain>
    </source>
</reference>
<evidence type="ECO:0000256" key="1">
    <source>
        <dbReference type="SAM" id="SignalP"/>
    </source>
</evidence>
<feature type="chain" id="PRO_5002490174" description="Phosphate starvation-inducible protein PsiF" evidence="1">
    <location>
        <begin position="38"/>
        <end position="88"/>
    </location>
</feature>
<dbReference type="EMBL" id="LAQU01000026">
    <property type="protein sequence ID" value="KKB62045.1"/>
    <property type="molecule type" value="Genomic_DNA"/>
</dbReference>
<accession>A0A0F5JWG7</accession>